<dbReference type="EMBL" id="WJIE01000021">
    <property type="protein sequence ID" value="MRG97813.1"/>
    <property type="molecule type" value="Genomic_DNA"/>
</dbReference>
<dbReference type="GO" id="GO:0003677">
    <property type="term" value="F:DNA binding"/>
    <property type="evidence" value="ECO:0007669"/>
    <property type="project" value="InterPro"/>
</dbReference>
<dbReference type="AlphaFoldDB" id="A0A6N7Q0N5"/>
<dbReference type="RefSeq" id="WP_153824592.1">
    <property type="nucleotide sequence ID" value="NZ_WJIE01000021.1"/>
</dbReference>
<name>A0A6N7Q0N5_9BACT</name>
<reference evidence="2 3" key="1">
    <citation type="submission" date="2019-10" db="EMBL/GenBank/DDBJ databases">
        <title>A soil myxobacterium in the family Polyangiaceae.</title>
        <authorList>
            <person name="Li Y."/>
            <person name="Wang J."/>
        </authorList>
    </citation>
    <scope>NUCLEOTIDE SEQUENCE [LARGE SCALE GENOMIC DNA]</scope>
    <source>
        <strain evidence="2 3">DSM 14734</strain>
    </source>
</reference>
<sequence length="125" mass="13913">MGGAPGEGFVERSAGTMHDRRAQLEAMRALVEAELAKLSFSSESNQPPPSSVPAFMTVEEYARRIRVRPATVRRMVREENLPHVRPRPRLIRIRVRDADQWVAARASGALARRRAAVEARRGAAS</sequence>
<dbReference type="Proteomes" id="UP000440224">
    <property type="component" value="Unassembled WGS sequence"/>
</dbReference>
<feature type="domain" description="Helix-turn-helix" evidence="1">
    <location>
        <begin position="55"/>
        <end position="105"/>
    </location>
</feature>
<dbReference type="Pfam" id="PF12728">
    <property type="entry name" value="HTH_17"/>
    <property type="match status" value="1"/>
</dbReference>
<gene>
    <name evidence="2" type="ORF">GF068_38725</name>
</gene>
<organism evidence="2 3">
    <name type="scientific">Polyangium spumosum</name>
    <dbReference type="NCBI Taxonomy" id="889282"/>
    <lineage>
        <taxon>Bacteria</taxon>
        <taxon>Pseudomonadati</taxon>
        <taxon>Myxococcota</taxon>
        <taxon>Polyangia</taxon>
        <taxon>Polyangiales</taxon>
        <taxon>Polyangiaceae</taxon>
        <taxon>Polyangium</taxon>
    </lineage>
</organism>
<proteinExistence type="predicted"/>
<evidence type="ECO:0000313" key="3">
    <source>
        <dbReference type="Proteomes" id="UP000440224"/>
    </source>
</evidence>
<evidence type="ECO:0000259" key="1">
    <source>
        <dbReference type="Pfam" id="PF12728"/>
    </source>
</evidence>
<dbReference type="NCBIfam" id="TIGR01764">
    <property type="entry name" value="excise"/>
    <property type="match status" value="1"/>
</dbReference>
<accession>A0A6N7Q0N5</accession>
<keyword evidence="3" id="KW-1185">Reference proteome</keyword>
<evidence type="ECO:0000313" key="2">
    <source>
        <dbReference type="EMBL" id="MRG97813.1"/>
    </source>
</evidence>
<comment type="caution">
    <text evidence="2">The sequence shown here is derived from an EMBL/GenBank/DDBJ whole genome shotgun (WGS) entry which is preliminary data.</text>
</comment>
<protein>
    <submittedName>
        <fullName evidence="2">Helix-turn-helix domain-containing protein</fullName>
    </submittedName>
</protein>
<dbReference type="InterPro" id="IPR010093">
    <property type="entry name" value="SinI_DNA-bd"/>
</dbReference>
<dbReference type="InterPro" id="IPR041657">
    <property type="entry name" value="HTH_17"/>
</dbReference>